<dbReference type="AlphaFoldDB" id="A0A286UM45"/>
<name>A0A286UM45_9AGAM</name>
<evidence type="ECO:0000313" key="3">
    <source>
        <dbReference type="Proteomes" id="UP000217199"/>
    </source>
</evidence>
<proteinExistence type="predicted"/>
<organism evidence="2 3">
    <name type="scientific">Pyrrhoderma noxium</name>
    <dbReference type="NCBI Taxonomy" id="2282107"/>
    <lineage>
        <taxon>Eukaryota</taxon>
        <taxon>Fungi</taxon>
        <taxon>Dikarya</taxon>
        <taxon>Basidiomycota</taxon>
        <taxon>Agaricomycotina</taxon>
        <taxon>Agaricomycetes</taxon>
        <taxon>Hymenochaetales</taxon>
        <taxon>Hymenochaetaceae</taxon>
        <taxon>Pyrrhoderma</taxon>
    </lineage>
</organism>
<accession>A0A286UM45</accession>
<keyword evidence="1" id="KW-0812">Transmembrane</keyword>
<keyword evidence="1" id="KW-1133">Transmembrane helix</keyword>
<dbReference type="Proteomes" id="UP000217199">
    <property type="component" value="Unassembled WGS sequence"/>
</dbReference>
<dbReference type="InParanoid" id="A0A286UM45"/>
<gene>
    <name evidence="2" type="ORF">PNOK_0319100</name>
</gene>
<comment type="caution">
    <text evidence="2">The sequence shown here is derived from an EMBL/GenBank/DDBJ whole genome shotgun (WGS) entry which is preliminary data.</text>
</comment>
<dbReference type="EMBL" id="NBII01000003">
    <property type="protein sequence ID" value="PAV20564.1"/>
    <property type="molecule type" value="Genomic_DNA"/>
</dbReference>
<sequence length="122" mass="13310">MKAPSRQSSLTFFIGTIATIALNPFIVTEKVRESENSHLTTCAAHSVRTSAIIQIKRNDSVGIAVVGKGCLVVGRITLMVSIVTIHIPDPRREYNNITSGLSNAALIMLENKHPFSRILLLI</sequence>
<feature type="transmembrane region" description="Helical" evidence="1">
    <location>
        <begin position="9"/>
        <end position="27"/>
    </location>
</feature>
<protein>
    <submittedName>
        <fullName evidence="2">Uncharacterized protein</fullName>
    </submittedName>
</protein>
<reference evidence="2 3" key="1">
    <citation type="journal article" date="2017" name="Mol. Ecol.">
        <title>Comparative and population genomic landscape of Phellinus noxius: A hypervariable fungus causing root rot in trees.</title>
        <authorList>
            <person name="Chung C.L."/>
            <person name="Lee T.J."/>
            <person name="Akiba M."/>
            <person name="Lee H.H."/>
            <person name="Kuo T.H."/>
            <person name="Liu D."/>
            <person name="Ke H.M."/>
            <person name="Yokoi T."/>
            <person name="Roa M.B."/>
            <person name="Lu M.J."/>
            <person name="Chang Y.Y."/>
            <person name="Ann P.J."/>
            <person name="Tsai J.N."/>
            <person name="Chen C.Y."/>
            <person name="Tzean S.S."/>
            <person name="Ota Y."/>
            <person name="Hattori T."/>
            <person name="Sahashi N."/>
            <person name="Liou R.F."/>
            <person name="Kikuchi T."/>
            <person name="Tsai I.J."/>
        </authorList>
    </citation>
    <scope>NUCLEOTIDE SEQUENCE [LARGE SCALE GENOMIC DNA]</scope>
    <source>
        <strain evidence="2 3">FFPRI411160</strain>
    </source>
</reference>
<evidence type="ECO:0000256" key="1">
    <source>
        <dbReference type="SAM" id="Phobius"/>
    </source>
</evidence>
<keyword evidence="1" id="KW-0472">Membrane</keyword>
<keyword evidence="3" id="KW-1185">Reference proteome</keyword>
<evidence type="ECO:0000313" key="2">
    <source>
        <dbReference type="EMBL" id="PAV20564.1"/>
    </source>
</evidence>